<dbReference type="SUPFAM" id="SSF52743">
    <property type="entry name" value="Subtilisin-like"/>
    <property type="match status" value="1"/>
</dbReference>
<keyword evidence="10" id="KW-1185">Reference proteome</keyword>
<dbReference type="EMBL" id="KI392069">
    <property type="protein sequence ID" value="ERN19445.1"/>
    <property type="molecule type" value="Genomic_DNA"/>
</dbReference>
<keyword evidence="2" id="KW-0645">Protease</keyword>
<dbReference type="GO" id="GO:0006508">
    <property type="term" value="P:proteolysis"/>
    <property type="evidence" value="ECO:0007669"/>
    <property type="project" value="UniProtKB-KW"/>
</dbReference>
<dbReference type="PROSITE" id="PS00138">
    <property type="entry name" value="SUBTILASE_SER"/>
    <property type="match status" value="1"/>
</dbReference>
<dbReference type="HOGENOM" id="CLU_000625_1_2_1"/>
<reference evidence="10" key="1">
    <citation type="journal article" date="2013" name="Science">
        <title>The Amborella genome and the evolution of flowering plants.</title>
        <authorList>
            <consortium name="Amborella Genome Project"/>
        </authorList>
    </citation>
    <scope>NUCLEOTIDE SEQUENCE [LARGE SCALE GENOMIC DNA]</scope>
</reference>
<dbReference type="OMA" id="ICIRRWH"/>
<dbReference type="PANTHER" id="PTHR10795">
    <property type="entry name" value="PROPROTEIN CONVERTASE SUBTILISIN/KEXIN"/>
    <property type="match status" value="1"/>
</dbReference>
<dbReference type="Pfam" id="PF17766">
    <property type="entry name" value="fn3_6"/>
    <property type="match status" value="1"/>
</dbReference>
<organism evidence="9 10">
    <name type="scientific">Amborella trichopoda</name>
    <dbReference type="NCBI Taxonomy" id="13333"/>
    <lineage>
        <taxon>Eukaryota</taxon>
        <taxon>Viridiplantae</taxon>
        <taxon>Streptophyta</taxon>
        <taxon>Embryophyta</taxon>
        <taxon>Tracheophyta</taxon>
        <taxon>Spermatophyta</taxon>
        <taxon>Magnoliopsida</taxon>
        <taxon>Amborellales</taxon>
        <taxon>Amborellaceae</taxon>
        <taxon>Amborella</taxon>
    </lineage>
</organism>
<gene>
    <name evidence="9" type="ORF">AMTR_s00069p00178930</name>
</gene>
<dbReference type="GO" id="GO:0004252">
    <property type="term" value="F:serine-type endopeptidase activity"/>
    <property type="evidence" value="ECO:0007669"/>
    <property type="project" value="InterPro"/>
</dbReference>
<dbReference type="Pfam" id="PF00082">
    <property type="entry name" value="Peptidase_S8"/>
    <property type="match status" value="1"/>
</dbReference>
<comment type="similarity">
    <text evidence="1 6">Belongs to the peptidase S8 family.</text>
</comment>
<evidence type="ECO:0000259" key="7">
    <source>
        <dbReference type="Pfam" id="PF00082"/>
    </source>
</evidence>
<evidence type="ECO:0000256" key="3">
    <source>
        <dbReference type="ARBA" id="ARBA00022729"/>
    </source>
</evidence>
<protein>
    <recommendedName>
        <fullName evidence="11">Peptidase S8/S53 domain-containing protein</fullName>
    </recommendedName>
</protein>
<evidence type="ECO:0000256" key="1">
    <source>
        <dbReference type="ARBA" id="ARBA00011073"/>
    </source>
</evidence>
<dbReference type="Gramene" id="ERN19445">
    <property type="protein sequence ID" value="ERN19445"/>
    <property type="gene ID" value="AMTR_s00069p00178930"/>
</dbReference>
<dbReference type="eggNOG" id="ENOG502QPQR">
    <property type="taxonomic scope" value="Eukaryota"/>
</dbReference>
<dbReference type="STRING" id="13333.U5DB38"/>
<dbReference type="AlphaFoldDB" id="U5DB38"/>
<dbReference type="InterPro" id="IPR041469">
    <property type="entry name" value="Subtilisin-like_FN3"/>
</dbReference>
<evidence type="ECO:0000259" key="8">
    <source>
        <dbReference type="Pfam" id="PF17766"/>
    </source>
</evidence>
<dbReference type="InterPro" id="IPR045051">
    <property type="entry name" value="SBT"/>
</dbReference>
<dbReference type="PROSITE" id="PS51892">
    <property type="entry name" value="SUBTILASE"/>
    <property type="match status" value="1"/>
</dbReference>
<evidence type="ECO:0000313" key="9">
    <source>
        <dbReference type="EMBL" id="ERN19445.1"/>
    </source>
</evidence>
<dbReference type="InterPro" id="IPR023828">
    <property type="entry name" value="Peptidase_S8_Ser-AS"/>
</dbReference>
<evidence type="ECO:0008006" key="11">
    <source>
        <dbReference type="Google" id="ProtNLM"/>
    </source>
</evidence>
<comment type="caution">
    <text evidence="6">Lacks conserved residue(s) required for the propagation of feature annotation.</text>
</comment>
<dbReference type="Gene3D" id="3.40.50.200">
    <property type="entry name" value="Peptidase S8/S53 domain"/>
    <property type="match status" value="1"/>
</dbReference>
<sequence>MVASFSSRGPSFTSPGILKPDIIRPGESILAGWPSNISPTIDLEDQRTVVFNILSGTSMSAPHPSGVAALLKSAHPMWSLAAMMTTADTLNNEGTPTTDQTQNPADVFETGASHMNPTNAADPGRLVYDLSADDYIPYLCGLGHTEDHIQVITRSHVHCSNKTSISEGELNYPSFTVILTSSGPSTITLKRTVTNVGVANSRVWSTKRGGPEGEAQETSF</sequence>
<keyword evidence="4" id="KW-0378">Hydrolase</keyword>
<evidence type="ECO:0000256" key="2">
    <source>
        <dbReference type="ARBA" id="ARBA00022670"/>
    </source>
</evidence>
<feature type="domain" description="Peptidase S8/S53" evidence="7">
    <location>
        <begin position="2"/>
        <end position="87"/>
    </location>
</feature>
<evidence type="ECO:0000256" key="4">
    <source>
        <dbReference type="ARBA" id="ARBA00022801"/>
    </source>
</evidence>
<dbReference type="Proteomes" id="UP000017836">
    <property type="component" value="Unassembled WGS sequence"/>
</dbReference>
<dbReference type="Gene3D" id="2.60.40.2310">
    <property type="match status" value="1"/>
</dbReference>
<dbReference type="InterPro" id="IPR036852">
    <property type="entry name" value="Peptidase_S8/S53_dom_sf"/>
</dbReference>
<evidence type="ECO:0000256" key="6">
    <source>
        <dbReference type="PROSITE-ProRule" id="PRU01240"/>
    </source>
</evidence>
<evidence type="ECO:0000313" key="10">
    <source>
        <dbReference type="Proteomes" id="UP000017836"/>
    </source>
</evidence>
<keyword evidence="3" id="KW-0732">Signal</keyword>
<evidence type="ECO:0000256" key="5">
    <source>
        <dbReference type="ARBA" id="ARBA00022825"/>
    </source>
</evidence>
<feature type="domain" description="Subtilisin-like protease fibronectin type-III" evidence="8">
    <location>
        <begin position="169"/>
        <end position="201"/>
    </location>
</feature>
<name>U5DB38_AMBTC</name>
<dbReference type="InterPro" id="IPR000209">
    <property type="entry name" value="Peptidase_S8/S53_dom"/>
</dbReference>
<proteinExistence type="inferred from homology"/>
<keyword evidence="5" id="KW-0720">Serine protease</keyword>
<accession>U5DB38</accession>